<evidence type="ECO:0000313" key="1">
    <source>
        <dbReference type="EMBL" id="QHW16759.1"/>
    </source>
</evidence>
<evidence type="ECO:0000313" key="4">
    <source>
        <dbReference type="Proteomes" id="UP000602142"/>
    </source>
</evidence>
<dbReference type="EMBL" id="MN931744">
    <property type="protein sequence ID" value="QHW17123.1"/>
    <property type="molecule type" value="Genomic_DNA"/>
</dbReference>
<reference evidence="3" key="1">
    <citation type="submission" date="2020-01" db="EMBL/GenBank/DDBJ databases">
        <title>Global genomic diversity of Molluscum contagiosum virus.</title>
        <authorList>
            <person name="Zorec T.M."/>
            <person name="Skubic L."/>
            <person name="Hosnjak L."/>
            <person name="Trcko K."/>
            <person name="Poljak M."/>
        </authorList>
    </citation>
    <scope>NUCLEOTIDE SEQUENCE</scope>
    <source>
        <strain evidence="1">MCV1_P02S01A</strain>
        <strain evidence="2">MCV1_P02S01B</strain>
        <strain evidence="3">MCV1_P02S02A</strain>
    </source>
</reference>
<proteinExistence type="predicted"/>
<protein>
    <submittedName>
        <fullName evidence="3">MC024.1R</fullName>
    </submittedName>
</protein>
<evidence type="ECO:0000313" key="3">
    <source>
        <dbReference type="EMBL" id="QHW17123.1"/>
    </source>
</evidence>
<sequence length="105" mass="11402">MPGAGAALLALRVREDPTLLGETLNKETMLPQLAHTPYTLQQLLFCPLRRCGANRGPSEERLSVQNIATFVLVLTRAGILHARARGSRGPFLLLGPDLSCARSVR</sequence>
<evidence type="ECO:0000313" key="2">
    <source>
        <dbReference type="EMBL" id="QHW16941.1"/>
    </source>
</evidence>
<gene>
    <name evidence="3" type="primary">MC024.1R</name>
</gene>
<dbReference type="Proteomes" id="UP000610093">
    <property type="component" value="Segment"/>
</dbReference>
<organism evidence="3 4">
    <name type="scientific">Molluscum contagiosum virus</name>
    <dbReference type="NCBI Taxonomy" id="10279"/>
    <lineage>
        <taxon>Viruses</taxon>
        <taxon>Varidnaviria</taxon>
        <taxon>Bamfordvirae</taxon>
        <taxon>Nucleocytoviricota</taxon>
        <taxon>Pokkesviricetes</taxon>
        <taxon>Chitovirales</taxon>
        <taxon>Poxviridae</taxon>
        <taxon>Chordopoxvirinae</taxon>
        <taxon>Molluscipoxvirus</taxon>
        <taxon>Molluscipoxvirus molluscum</taxon>
    </lineage>
</organism>
<dbReference type="Proteomes" id="UP000602142">
    <property type="component" value="Segment"/>
</dbReference>
<dbReference type="EMBL" id="MN931743">
    <property type="protein sequence ID" value="QHW16941.1"/>
    <property type="molecule type" value="Genomic_DNA"/>
</dbReference>
<accession>A0A858A166</accession>
<dbReference type="EMBL" id="MN931742">
    <property type="protein sequence ID" value="QHW16759.1"/>
    <property type="molecule type" value="Genomic_DNA"/>
</dbReference>
<name>A0A858A166_9POXV</name>
<dbReference type="Proteomes" id="UP000613226">
    <property type="component" value="Segment"/>
</dbReference>